<feature type="domain" description="Glycine dehydrogenase C-terminal" evidence="6">
    <location>
        <begin position="366"/>
        <end position="466"/>
    </location>
</feature>
<dbReference type="GO" id="GO:0016594">
    <property type="term" value="F:glycine binding"/>
    <property type="evidence" value="ECO:0007669"/>
    <property type="project" value="TreeGrafter"/>
</dbReference>
<dbReference type="PANTHER" id="PTHR11773">
    <property type="entry name" value="GLYCINE DEHYDROGENASE, DECARBOXYLATING"/>
    <property type="match status" value="1"/>
</dbReference>
<evidence type="ECO:0000256" key="2">
    <source>
        <dbReference type="ARBA" id="ARBA00022898"/>
    </source>
</evidence>
<feature type="domain" description="Aminotransferase class V" evidence="5">
    <location>
        <begin position="148"/>
        <end position="280"/>
    </location>
</feature>
<evidence type="ECO:0000259" key="6">
    <source>
        <dbReference type="Pfam" id="PF21478"/>
    </source>
</evidence>
<dbReference type="FunFam" id="3.90.1150.10:FF:000014">
    <property type="entry name" value="Probable glycine dehydrogenase (decarboxylating) subunit 2"/>
    <property type="match status" value="1"/>
</dbReference>
<sequence>MSQLSADRPAPALIFETGAPGRATQYVERSRPHGEFLPPELLRSELPLPDNSELDVVRHFTQLSHRTFGIDLGFYPLGSCTMKYNPRVNDAMANLPGFRDLHPYTPDDLAQGSLAVMYELERSLSSIFGMAAFSLNPSAGAHAELAALLVAKKYFKDRGESKRTKVIVPDTAHGTNPASAAMCGFKVISLPSDARGRVSVEEIEKVLGEDTAVCMMTNPNTLGLFEDHIAEIAAAVHRVGGLMYYDGANANAIMGNVRPGDMGFDLMHLNTHKTFTIPHGGGGAGHGPLGVAAHLVEYLPTPVVRAIPDGKSDLRRAPSDGMRFELDFDRPKSIGPMRSFWSNFAHAVRALSYLYANGAEGLKSVSQLAVLNANYLRVGVSEFLTTPYPEICRHEFVASAQELKKETGVRALDIAKALLDRGFMAPTVYFPLIVPECLMMEPTETESKETLDLFIEALREIVETAKRDPESVMAAPINTVVGRIDETRAARQPDLRWRQSG</sequence>
<comment type="catalytic activity">
    <reaction evidence="4">
        <text>N(6)-[(R)-lipoyl]-L-lysyl-[glycine-cleavage complex H protein] + glycine + H(+) = N(6)-[(R)-S(8)-aminomethyldihydrolipoyl]-L-lysyl-[glycine-cleavage complex H protein] + CO2</text>
        <dbReference type="Rhea" id="RHEA:24304"/>
        <dbReference type="Rhea" id="RHEA-COMP:10494"/>
        <dbReference type="Rhea" id="RHEA-COMP:10495"/>
        <dbReference type="ChEBI" id="CHEBI:15378"/>
        <dbReference type="ChEBI" id="CHEBI:16526"/>
        <dbReference type="ChEBI" id="CHEBI:57305"/>
        <dbReference type="ChEBI" id="CHEBI:83099"/>
        <dbReference type="ChEBI" id="CHEBI:83143"/>
        <dbReference type="EC" id="1.4.4.2"/>
    </reaction>
</comment>
<keyword evidence="3 7" id="KW-0560">Oxidoreductase</keyword>
<evidence type="ECO:0000256" key="3">
    <source>
        <dbReference type="ARBA" id="ARBA00023002"/>
    </source>
</evidence>
<dbReference type="FunFam" id="3.40.640.10:FF:000224">
    <property type="entry name" value="Probable glycine dehydrogenase (decarboxylating) subunit 2"/>
    <property type="match status" value="1"/>
</dbReference>
<dbReference type="PANTHER" id="PTHR11773:SF1">
    <property type="entry name" value="GLYCINE DEHYDROGENASE (DECARBOXYLATING), MITOCHONDRIAL"/>
    <property type="match status" value="1"/>
</dbReference>
<evidence type="ECO:0000313" key="7">
    <source>
        <dbReference type="EMBL" id="CBH75829.1"/>
    </source>
</evidence>
<gene>
    <name evidence="7" type="primary">gcvPB</name>
    <name evidence="7" type="ORF">CARN1_1227</name>
</gene>
<dbReference type="Pfam" id="PF21478">
    <property type="entry name" value="GcvP2_C"/>
    <property type="match status" value="1"/>
</dbReference>
<keyword evidence="2" id="KW-0663">Pyridoxal phosphate</keyword>
<dbReference type="InterPro" id="IPR015424">
    <property type="entry name" value="PyrdxlP-dep_Trfase"/>
</dbReference>
<dbReference type="GO" id="GO:0005960">
    <property type="term" value="C:glycine cleavage complex"/>
    <property type="evidence" value="ECO:0007669"/>
    <property type="project" value="TreeGrafter"/>
</dbReference>
<dbReference type="InterPro" id="IPR049316">
    <property type="entry name" value="GDC-P_C"/>
</dbReference>
<dbReference type="GO" id="GO:0004375">
    <property type="term" value="F:glycine dehydrogenase (decarboxylating) activity"/>
    <property type="evidence" value="ECO:0007669"/>
    <property type="project" value="UniProtKB-EC"/>
</dbReference>
<dbReference type="GO" id="GO:0005829">
    <property type="term" value="C:cytosol"/>
    <property type="evidence" value="ECO:0007669"/>
    <property type="project" value="TreeGrafter"/>
</dbReference>
<dbReference type="GO" id="GO:0030170">
    <property type="term" value="F:pyridoxal phosphate binding"/>
    <property type="evidence" value="ECO:0007669"/>
    <property type="project" value="TreeGrafter"/>
</dbReference>
<dbReference type="Gene3D" id="3.40.640.10">
    <property type="entry name" value="Type I PLP-dependent aspartate aminotransferase-like (Major domain)"/>
    <property type="match status" value="1"/>
</dbReference>
<evidence type="ECO:0000259" key="5">
    <source>
        <dbReference type="Pfam" id="PF00266"/>
    </source>
</evidence>
<dbReference type="EMBL" id="CABL01000016">
    <property type="protein sequence ID" value="CBH75829.1"/>
    <property type="molecule type" value="Genomic_DNA"/>
</dbReference>
<dbReference type="InterPro" id="IPR000192">
    <property type="entry name" value="Aminotrans_V_dom"/>
</dbReference>
<dbReference type="EC" id="1.4.4.2" evidence="1"/>
<dbReference type="GO" id="GO:0019464">
    <property type="term" value="P:glycine decarboxylation via glycine cleavage system"/>
    <property type="evidence" value="ECO:0007669"/>
    <property type="project" value="TreeGrafter"/>
</dbReference>
<evidence type="ECO:0000256" key="4">
    <source>
        <dbReference type="ARBA" id="ARBA00049026"/>
    </source>
</evidence>
<dbReference type="Gene3D" id="6.20.440.10">
    <property type="match status" value="1"/>
</dbReference>
<organism evidence="7">
    <name type="scientific">mine drainage metagenome</name>
    <dbReference type="NCBI Taxonomy" id="410659"/>
    <lineage>
        <taxon>unclassified sequences</taxon>
        <taxon>metagenomes</taxon>
        <taxon>ecological metagenomes</taxon>
    </lineage>
</organism>
<dbReference type="NCBIfam" id="NF003346">
    <property type="entry name" value="PRK04366.1"/>
    <property type="match status" value="1"/>
</dbReference>
<dbReference type="Gene3D" id="3.90.1150.10">
    <property type="entry name" value="Aspartate Aminotransferase, domain 1"/>
    <property type="match status" value="1"/>
</dbReference>
<proteinExistence type="predicted"/>
<dbReference type="AlphaFoldDB" id="E6PH91"/>
<accession>E6PH91</accession>
<dbReference type="SUPFAM" id="SSF53383">
    <property type="entry name" value="PLP-dependent transferases"/>
    <property type="match status" value="1"/>
</dbReference>
<comment type="caution">
    <text evidence="7">The sequence shown here is derived from an EMBL/GenBank/DDBJ whole genome shotgun (WGS) entry which is preliminary data.</text>
</comment>
<dbReference type="InterPro" id="IPR015422">
    <property type="entry name" value="PyrdxlP-dep_Trfase_small"/>
</dbReference>
<evidence type="ECO:0000256" key="1">
    <source>
        <dbReference type="ARBA" id="ARBA00012134"/>
    </source>
</evidence>
<dbReference type="InterPro" id="IPR020581">
    <property type="entry name" value="GDC_P"/>
</dbReference>
<name>E6PH91_9ZZZZ</name>
<dbReference type="Pfam" id="PF00266">
    <property type="entry name" value="Aminotran_5"/>
    <property type="match status" value="1"/>
</dbReference>
<protein>
    <recommendedName>
        <fullName evidence="1">glycine dehydrogenase (aminomethyl-transferring)</fullName>
        <ecNumber evidence="1">1.4.4.2</ecNumber>
    </recommendedName>
</protein>
<reference evidence="7" key="1">
    <citation type="submission" date="2009-10" db="EMBL/GenBank/DDBJ databases">
        <title>Diversity of trophic interactions inside an arsenic-rich microbial ecosystem.</title>
        <authorList>
            <person name="Bertin P.N."/>
            <person name="Heinrich-Salmeron A."/>
            <person name="Pelletier E."/>
            <person name="Goulhen-Chollet F."/>
            <person name="Arsene-Ploetze F."/>
            <person name="Gallien S."/>
            <person name="Calteau A."/>
            <person name="Vallenet D."/>
            <person name="Casiot C."/>
            <person name="Chane-Woon-Ming B."/>
            <person name="Giloteaux L."/>
            <person name="Barakat M."/>
            <person name="Bonnefoy V."/>
            <person name="Bruneel O."/>
            <person name="Chandler M."/>
            <person name="Cleiss J."/>
            <person name="Duran R."/>
            <person name="Elbaz-Poulichet F."/>
            <person name="Fonknechten N."/>
            <person name="Lauga B."/>
            <person name="Mornico D."/>
            <person name="Ortet P."/>
            <person name="Schaeffer C."/>
            <person name="Siguier P."/>
            <person name="Alexander Thil Smith A."/>
            <person name="Van Dorsselaer A."/>
            <person name="Weissenbach J."/>
            <person name="Medigue C."/>
            <person name="Le Paslier D."/>
        </authorList>
    </citation>
    <scope>NUCLEOTIDE SEQUENCE</scope>
</reference>
<dbReference type="InterPro" id="IPR015421">
    <property type="entry name" value="PyrdxlP-dep_Trfase_major"/>
</dbReference>